<accession>A0A6C0BGV7</accession>
<dbReference type="InterPro" id="IPR011990">
    <property type="entry name" value="TPR-like_helical_dom_sf"/>
</dbReference>
<dbReference type="Pfam" id="PF06041">
    <property type="entry name" value="DUF924"/>
    <property type="match status" value="1"/>
</dbReference>
<proteinExistence type="inferred from homology"/>
<dbReference type="EC" id="6.3.4.19" evidence="1"/>
<dbReference type="Gene3D" id="3.40.50.620">
    <property type="entry name" value="HUPs"/>
    <property type="match status" value="1"/>
</dbReference>
<evidence type="ECO:0000256" key="6">
    <source>
        <dbReference type="ARBA" id="ARBA00048539"/>
    </source>
</evidence>
<dbReference type="Gene3D" id="1.20.58.320">
    <property type="entry name" value="TPR-like"/>
    <property type="match status" value="1"/>
</dbReference>
<evidence type="ECO:0000256" key="5">
    <source>
        <dbReference type="ARBA" id="ARBA00022840"/>
    </source>
</evidence>
<dbReference type="Pfam" id="PF01171">
    <property type="entry name" value="ATP_bind_3"/>
    <property type="match status" value="1"/>
</dbReference>
<dbReference type="HAMAP" id="MF_01161">
    <property type="entry name" value="tRNA_Ile_lys_synt"/>
    <property type="match status" value="1"/>
</dbReference>
<dbReference type="InterPro" id="IPR012094">
    <property type="entry name" value="tRNA_Ile_lys_synt"/>
</dbReference>
<dbReference type="PANTHER" id="PTHR43033">
    <property type="entry name" value="TRNA(ILE)-LYSIDINE SYNTHASE-RELATED"/>
    <property type="match status" value="1"/>
</dbReference>
<dbReference type="AlphaFoldDB" id="A0A6C0BGV7"/>
<dbReference type="PANTHER" id="PTHR43033:SF3">
    <property type="entry name" value="TRNA(ILE)-LYSIDINE SYNTHETASE"/>
    <property type="match status" value="1"/>
</dbReference>
<dbReference type="NCBIfam" id="TIGR02432">
    <property type="entry name" value="lysidine_TilS_N"/>
    <property type="match status" value="1"/>
</dbReference>
<dbReference type="GO" id="GO:0005524">
    <property type="term" value="F:ATP binding"/>
    <property type="evidence" value="ECO:0007669"/>
    <property type="project" value="UniProtKB-KW"/>
</dbReference>
<dbReference type="InterPro" id="IPR011063">
    <property type="entry name" value="TilS/TtcA_N"/>
</dbReference>
<dbReference type="InterPro" id="IPR010323">
    <property type="entry name" value="DUF924"/>
</dbReference>
<keyword evidence="2" id="KW-0436">Ligase</keyword>
<organism evidence="8">
    <name type="scientific">viral metagenome</name>
    <dbReference type="NCBI Taxonomy" id="1070528"/>
    <lineage>
        <taxon>unclassified sequences</taxon>
        <taxon>metagenomes</taxon>
        <taxon>organismal metagenomes</taxon>
    </lineage>
</organism>
<dbReference type="CDD" id="cd01992">
    <property type="entry name" value="TilS_N"/>
    <property type="match status" value="1"/>
</dbReference>
<keyword evidence="4" id="KW-0547">Nucleotide-binding</keyword>
<feature type="domain" description="tRNA(Ile)-lysidine/2-thiocytidine synthase N-terminal" evidence="7">
    <location>
        <begin position="207"/>
        <end position="371"/>
    </location>
</feature>
<evidence type="ECO:0000313" key="8">
    <source>
        <dbReference type="EMBL" id="QHS90789.1"/>
    </source>
</evidence>
<dbReference type="SUPFAM" id="SSF52402">
    <property type="entry name" value="Adenine nucleotide alpha hydrolases-like"/>
    <property type="match status" value="1"/>
</dbReference>
<dbReference type="SUPFAM" id="SSF48452">
    <property type="entry name" value="TPR-like"/>
    <property type="match status" value="1"/>
</dbReference>
<evidence type="ECO:0000256" key="3">
    <source>
        <dbReference type="ARBA" id="ARBA00022694"/>
    </source>
</evidence>
<comment type="catalytic activity">
    <reaction evidence="6">
        <text>cytidine(34) in tRNA(Ile2) + L-lysine + ATP = lysidine(34) in tRNA(Ile2) + AMP + diphosphate + H(+)</text>
        <dbReference type="Rhea" id="RHEA:43744"/>
        <dbReference type="Rhea" id="RHEA-COMP:10625"/>
        <dbReference type="Rhea" id="RHEA-COMP:10670"/>
        <dbReference type="ChEBI" id="CHEBI:15378"/>
        <dbReference type="ChEBI" id="CHEBI:30616"/>
        <dbReference type="ChEBI" id="CHEBI:32551"/>
        <dbReference type="ChEBI" id="CHEBI:33019"/>
        <dbReference type="ChEBI" id="CHEBI:82748"/>
        <dbReference type="ChEBI" id="CHEBI:83665"/>
        <dbReference type="ChEBI" id="CHEBI:456215"/>
        <dbReference type="EC" id="6.3.4.19"/>
    </reaction>
</comment>
<dbReference type="GO" id="GO:0032267">
    <property type="term" value="F:tRNA(Ile)-lysidine synthase activity"/>
    <property type="evidence" value="ECO:0007669"/>
    <property type="project" value="UniProtKB-EC"/>
</dbReference>
<dbReference type="InterPro" id="IPR012795">
    <property type="entry name" value="tRNA_Ile_lys_synt_N"/>
</dbReference>
<keyword evidence="3" id="KW-0819">tRNA processing</keyword>
<keyword evidence="5" id="KW-0067">ATP-binding</keyword>
<evidence type="ECO:0000256" key="2">
    <source>
        <dbReference type="ARBA" id="ARBA00022598"/>
    </source>
</evidence>
<protein>
    <recommendedName>
        <fullName evidence="1">tRNA(Ile)-lysidine synthetase</fullName>
        <ecNumber evidence="1">6.3.4.19</ecNumber>
    </recommendedName>
</protein>
<evidence type="ECO:0000256" key="4">
    <source>
        <dbReference type="ARBA" id="ARBA00022741"/>
    </source>
</evidence>
<reference evidence="8" key="1">
    <citation type="journal article" date="2020" name="Nature">
        <title>Giant virus diversity and host interactions through global metagenomics.</title>
        <authorList>
            <person name="Schulz F."/>
            <person name="Roux S."/>
            <person name="Paez-Espino D."/>
            <person name="Jungbluth S."/>
            <person name="Walsh D.A."/>
            <person name="Denef V.J."/>
            <person name="McMahon K.D."/>
            <person name="Konstantinidis K.T."/>
            <person name="Eloe-Fadrosh E.A."/>
            <person name="Kyrpides N.C."/>
            <person name="Woyke T."/>
        </authorList>
    </citation>
    <scope>NUCLEOTIDE SEQUENCE</scope>
    <source>
        <strain evidence="8">GVMAG-M-3300010354-11</strain>
    </source>
</reference>
<evidence type="ECO:0000259" key="7">
    <source>
        <dbReference type="Pfam" id="PF01171"/>
    </source>
</evidence>
<evidence type="ECO:0000256" key="1">
    <source>
        <dbReference type="ARBA" id="ARBA00013267"/>
    </source>
</evidence>
<dbReference type="InterPro" id="IPR014729">
    <property type="entry name" value="Rossmann-like_a/b/a_fold"/>
</dbReference>
<dbReference type="GO" id="GO:0008033">
    <property type="term" value="P:tRNA processing"/>
    <property type="evidence" value="ECO:0007669"/>
    <property type="project" value="UniProtKB-KW"/>
</dbReference>
<name>A0A6C0BGV7_9ZZZZ</name>
<sequence length="526" mass="61568">MNFVCEECFMRDFLSHTSWWFDASPEDDAYISEIYAHILDSDIQDNNSDIIARIMVYDQLPRHVFRNSQSSHIILYFLQKAIKLFESIHVNDIINLPPDKWCFAMLPYRHSQDPSKIQYVMKCAWQKLYICDGENKELVKRFIKATFTRCPTDDQSMFIKTVSESKTSVCIQSEFDDIIDQTKYIKCDNKYIYSAFKALHDLHDTPYIISLSGGVDSMVCSWVMKKTLQRPIVAVHINYCNRDTAFKEEEFVTAWCTYLGIPLIVRRISEINRKQCMENDMRDIYERYTRNVRYATYKTVNERPLVVLGHNKDDCLENIMTNIAHQNKYDNLHGMSLEIYQDGITFIRPLLNISKEAIRTFAAYNDIPHLPNSTPSWSQRGQIRANIVPVLDAWDPRMVPGLFNISSIMQQMHGYFTMYVKNIVHEIKKNGHIHIQIHDIQLSPIFWKEIVKMTQSIIPSEKAVKNIINRLASLKSTFDQIKIHHTSYIEVQKSIRISLQKIDKESIILRIHNKCGVQSNQTGKTY</sequence>
<dbReference type="EMBL" id="MN739146">
    <property type="protein sequence ID" value="QHS90789.1"/>
    <property type="molecule type" value="Genomic_DNA"/>
</dbReference>